<keyword evidence="2" id="KW-1185">Reference proteome</keyword>
<evidence type="ECO:0000313" key="2">
    <source>
        <dbReference type="Proteomes" id="UP000621454"/>
    </source>
</evidence>
<dbReference type="Proteomes" id="UP000621454">
    <property type="component" value="Unassembled WGS sequence"/>
</dbReference>
<proteinExistence type="predicted"/>
<reference evidence="1" key="2">
    <citation type="submission" date="2020-09" db="EMBL/GenBank/DDBJ databases">
        <authorList>
            <person name="Sun Q."/>
            <person name="Zhou Y."/>
        </authorList>
    </citation>
    <scope>NUCLEOTIDE SEQUENCE</scope>
    <source>
        <strain evidence="1">CGMCC 1.12827</strain>
    </source>
</reference>
<name>A0A916T3F1_9ACTN</name>
<dbReference type="AlphaFoldDB" id="A0A916T3F1"/>
<evidence type="ECO:0000313" key="1">
    <source>
        <dbReference type="EMBL" id="GGB26377.1"/>
    </source>
</evidence>
<organism evidence="1 2">
    <name type="scientific">Gordonia jinhuaensis</name>
    <dbReference type="NCBI Taxonomy" id="1517702"/>
    <lineage>
        <taxon>Bacteria</taxon>
        <taxon>Bacillati</taxon>
        <taxon>Actinomycetota</taxon>
        <taxon>Actinomycetes</taxon>
        <taxon>Mycobacteriales</taxon>
        <taxon>Gordoniaceae</taxon>
        <taxon>Gordonia</taxon>
    </lineage>
</organism>
<comment type="caution">
    <text evidence="1">The sequence shown here is derived from an EMBL/GenBank/DDBJ whole genome shotgun (WGS) entry which is preliminary data.</text>
</comment>
<accession>A0A916T3F1</accession>
<gene>
    <name evidence="1" type="ORF">GCM10011489_13170</name>
</gene>
<protein>
    <submittedName>
        <fullName evidence="1">Uncharacterized protein</fullName>
    </submittedName>
</protein>
<dbReference type="RefSeq" id="WP_188585780.1">
    <property type="nucleotide sequence ID" value="NZ_BMGC01000006.1"/>
</dbReference>
<reference evidence="1" key="1">
    <citation type="journal article" date="2014" name="Int. J. Syst. Evol. Microbiol.">
        <title>Complete genome sequence of Corynebacterium casei LMG S-19264T (=DSM 44701T), isolated from a smear-ripened cheese.</title>
        <authorList>
            <consortium name="US DOE Joint Genome Institute (JGI-PGF)"/>
            <person name="Walter F."/>
            <person name="Albersmeier A."/>
            <person name="Kalinowski J."/>
            <person name="Ruckert C."/>
        </authorList>
    </citation>
    <scope>NUCLEOTIDE SEQUENCE</scope>
    <source>
        <strain evidence="1">CGMCC 1.12827</strain>
    </source>
</reference>
<sequence length="79" mass="8742">MSTTAPAPTPASYELTPGQWSSKLAALASRGVSETDPRVRWCREALSYWRIRRVLDVEAPALSSADRADLQLRLDGGRR</sequence>
<dbReference type="EMBL" id="BMGC01000006">
    <property type="protein sequence ID" value="GGB26377.1"/>
    <property type="molecule type" value="Genomic_DNA"/>
</dbReference>